<feature type="active site" description="Proton donor" evidence="4">
    <location>
        <position position="53"/>
    </location>
</feature>
<accession>A0A074S338</accession>
<keyword evidence="3" id="KW-0560">Oxidoreductase</keyword>
<comment type="caution">
    <text evidence="8">The sequence shown here is derived from an EMBL/GenBank/DDBJ whole genome shotgun (WGS) entry which is preliminary data.</text>
</comment>
<evidence type="ECO:0000256" key="5">
    <source>
        <dbReference type="PIRSR" id="PIRSR000097-2"/>
    </source>
</evidence>
<dbReference type="InterPro" id="IPR044494">
    <property type="entry name" value="AKR3C2/3"/>
</dbReference>
<dbReference type="PRINTS" id="PR00069">
    <property type="entry name" value="ALDKETRDTASE"/>
</dbReference>
<dbReference type="PIRSF" id="PIRSF000097">
    <property type="entry name" value="AKR"/>
    <property type="match status" value="1"/>
</dbReference>
<keyword evidence="2" id="KW-0521">NADP</keyword>
<dbReference type="PANTHER" id="PTHR43827:SF3">
    <property type="entry name" value="NADP-DEPENDENT OXIDOREDUCTASE DOMAIN-CONTAINING PROTEIN"/>
    <property type="match status" value="1"/>
</dbReference>
<organism evidence="8 9">
    <name type="scientific">Rhizoctonia solani 123E</name>
    <dbReference type="NCBI Taxonomy" id="1423351"/>
    <lineage>
        <taxon>Eukaryota</taxon>
        <taxon>Fungi</taxon>
        <taxon>Dikarya</taxon>
        <taxon>Basidiomycota</taxon>
        <taxon>Agaricomycotina</taxon>
        <taxon>Agaricomycetes</taxon>
        <taxon>Cantharellales</taxon>
        <taxon>Ceratobasidiaceae</taxon>
        <taxon>Rhizoctonia</taxon>
    </lineage>
</organism>
<dbReference type="CDD" id="cd19120">
    <property type="entry name" value="AKR_AKR3C2-3"/>
    <property type="match status" value="1"/>
</dbReference>
<dbReference type="InterPro" id="IPR020471">
    <property type="entry name" value="AKR"/>
</dbReference>
<evidence type="ECO:0000256" key="6">
    <source>
        <dbReference type="PIRSR" id="PIRSR000097-3"/>
    </source>
</evidence>
<dbReference type="AlphaFoldDB" id="A0A074S338"/>
<evidence type="ECO:0000259" key="7">
    <source>
        <dbReference type="Pfam" id="PF00248"/>
    </source>
</evidence>
<proteinExistence type="inferred from homology"/>
<evidence type="ECO:0000256" key="4">
    <source>
        <dbReference type="PIRSR" id="PIRSR000097-1"/>
    </source>
</evidence>
<dbReference type="InterPro" id="IPR018170">
    <property type="entry name" value="Aldo/ket_reductase_CS"/>
</dbReference>
<gene>
    <name evidence="8" type="ORF">V565_027690</name>
</gene>
<reference evidence="8 9" key="1">
    <citation type="submission" date="2013-12" db="EMBL/GenBank/DDBJ databases">
        <authorList>
            <person name="Cubeta M."/>
            <person name="Pakala S."/>
            <person name="Fedorova N."/>
            <person name="Thomas E."/>
            <person name="Dean R."/>
            <person name="Jabaji S."/>
            <person name="Neate S."/>
            <person name="Toda T."/>
            <person name="Tavantzis S."/>
            <person name="Vilgalys R."/>
            <person name="Bharathan N."/>
            <person name="Pakala S."/>
            <person name="Losada L.S."/>
            <person name="Zafar N."/>
            <person name="Nierman W."/>
        </authorList>
    </citation>
    <scope>NUCLEOTIDE SEQUENCE [LARGE SCALE GENOMIC DNA]</scope>
    <source>
        <strain evidence="8 9">123E</strain>
    </source>
</reference>
<evidence type="ECO:0000256" key="1">
    <source>
        <dbReference type="ARBA" id="ARBA00007905"/>
    </source>
</evidence>
<dbReference type="SUPFAM" id="SSF51430">
    <property type="entry name" value="NAD(P)-linked oxidoreductase"/>
    <property type="match status" value="1"/>
</dbReference>
<comment type="similarity">
    <text evidence="1">Belongs to the aldo/keto reductase family.</text>
</comment>
<evidence type="ECO:0000313" key="9">
    <source>
        <dbReference type="Proteomes" id="UP000027456"/>
    </source>
</evidence>
<dbReference type="InterPro" id="IPR036812">
    <property type="entry name" value="NAD(P)_OxRdtase_dom_sf"/>
</dbReference>
<dbReference type="PANTHER" id="PTHR43827">
    <property type="entry name" value="2,5-DIKETO-D-GLUCONIC ACID REDUCTASE"/>
    <property type="match status" value="1"/>
</dbReference>
<evidence type="ECO:0000256" key="2">
    <source>
        <dbReference type="ARBA" id="ARBA00022857"/>
    </source>
</evidence>
<feature type="binding site" evidence="5">
    <location>
        <position position="106"/>
    </location>
    <ligand>
        <name>substrate</name>
    </ligand>
</feature>
<dbReference type="EMBL" id="AZST01000052">
    <property type="protein sequence ID" value="KEP53674.1"/>
    <property type="molecule type" value="Genomic_DNA"/>
</dbReference>
<keyword evidence="9" id="KW-1185">Reference proteome</keyword>
<feature type="domain" description="NADP-dependent oxidoreductase" evidence="7">
    <location>
        <begin position="18"/>
        <end position="269"/>
    </location>
</feature>
<dbReference type="InterPro" id="IPR023210">
    <property type="entry name" value="NADP_OxRdtase_dom"/>
</dbReference>
<dbReference type="GO" id="GO:0016616">
    <property type="term" value="F:oxidoreductase activity, acting on the CH-OH group of donors, NAD or NADP as acceptor"/>
    <property type="evidence" value="ECO:0007669"/>
    <property type="project" value="UniProtKB-ARBA"/>
</dbReference>
<dbReference type="Gene3D" id="3.20.20.100">
    <property type="entry name" value="NADP-dependent oxidoreductase domain"/>
    <property type="match status" value="1"/>
</dbReference>
<dbReference type="Pfam" id="PF00248">
    <property type="entry name" value="Aldo_ket_red"/>
    <property type="match status" value="1"/>
</dbReference>
<feature type="site" description="Lowers pKa of active site Tyr" evidence="6">
    <location>
        <position position="78"/>
    </location>
</feature>
<evidence type="ECO:0000256" key="3">
    <source>
        <dbReference type="ARBA" id="ARBA00023002"/>
    </source>
</evidence>
<protein>
    <submittedName>
        <fullName evidence="8">Aldo/keto reductase family protein</fullName>
    </submittedName>
</protein>
<dbReference type="HOGENOM" id="CLU_023205_0_3_1"/>
<dbReference type="GO" id="GO:0016652">
    <property type="term" value="F:oxidoreductase activity, acting on NAD(P)H as acceptor"/>
    <property type="evidence" value="ECO:0007669"/>
    <property type="project" value="InterPro"/>
</dbReference>
<name>A0A074S338_9AGAM</name>
<dbReference type="PROSITE" id="PS00062">
    <property type="entry name" value="ALDOKETO_REDUCTASE_2"/>
    <property type="match status" value="1"/>
</dbReference>
<sequence length="339" mass="37474">MSNLHTIRLNDGTIVPTLAFGTGTALYSKDSTAAVVQAIVKAGYTHIDCAEAYGNESNTGQAIQESGVPRERLFITSKCSSKDPRRALEKTLKELNTTYVDLYLIHSPIQTPNIAEAWKVMEDLRTEGKARSIGVSNFRVKDLMAVLEVAKVLPSVNQIEMHPYVLASIQPVLELCHKHKITIESYGPLTPLIRHPGGPVDEPVRKVAARMAKGPEVGVVTEGQVLLKWAQQRTGGVVITTSSKLDRLLEQKAALDLPPLSNEELRSIETEGAKKHYRHFVSSCARGFEIALNNHSLDEAYGRHINLDRAQWKIQNSLTRSRRLSTPARAVIKNVYLGI</sequence>
<dbReference type="OrthoDB" id="416253at2759"/>
<dbReference type="Proteomes" id="UP000027456">
    <property type="component" value="Unassembled WGS sequence"/>
</dbReference>
<dbReference type="STRING" id="1423351.A0A074S338"/>
<evidence type="ECO:0000313" key="8">
    <source>
        <dbReference type="EMBL" id="KEP53674.1"/>
    </source>
</evidence>